<dbReference type="KEGG" id="sfd:USDA257_c07110"/>
<dbReference type="Proteomes" id="UP000006180">
    <property type="component" value="Chromosome"/>
</dbReference>
<dbReference type="PATRIC" id="fig|1185652.3.peg.739"/>
<dbReference type="AlphaFoldDB" id="I3X098"/>
<protein>
    <submittedName>
        <fullName evidence="1">Uncharacterized protein</fullName>
    </submittedName>
</protein>
<evidence type="ECO:0000313" key="1">
    <source>
        <dbReference type="EMBL" id="AFL49304.1"/>
    </source>
</evidence>
<organism evidence="1 2">
    <name type="scientific">Sinorhizobium fredii (strain USDA 257)</name>
    <dbReference type="NCBI Taxonomy" id="1185652"/>
    <lineage>
        <taxon>Bacteria</taxon>
        <taxon>Pseudomonadati</taxon>
        <taxon>Pseudomonadota</taxon>
        <taxon>Alphaproteobacteria</taxon>
        <taxon>Hyphomicrobiales</taxon>
        <taxon>Rhizobiaceae</taxon>
        <taxon>Sinorhizobium/Ensifer group</taxon>
        <taxon>Sinorhizobium</taxon>
    </lineage>
</organism>
<sequence length="68" mass="7470">MRAGPDGLQREAKNGCEIPAANLRLNYAHRAAAFSASIAKVTRYTCLSMAHAPVRRVFSEAQRKRVAL</sequence>
<accession>I3X098</accession>
<dbReference type="HOGENOM" id="CLU_2791716_0_0_5"/>
<dbReference type="EMBL" id="CP003563">
    <property type="protein sequence ID" value="AFL49304.1"/>
    <property type="molecule type" value="Genomic_DNA"/>
</dbReference>
<reference evidence="1 2" key="1">
    <citation type="journal article" date="2012" name="J. Bacteriol.">
        <title>Complete genome sequence of the broad-host-range strain Sinorhizobium fredii USDA257.</title>
        <authorList>
            <person name="Schuldes J."/>
            <person name="Rodriguez Orbegoso M."/>
            <person name="Schmeisser C."/>
            <person name="Krishnan H.B."/>
            <person name="Daniel R."/>
            <person name="Streit W.R."/>
        </authorList>
    </citation>
    <scope>NUCLEOTIDE SEQUENCE [LARGE SCALE GENOMIC DNA]</scope>
    <source>
        <strain evidence="1 2">USDA 257</strain>
    </source>
</reference>
<gene>
    <name evidence="1" type="ORF">USDA257_c07110</name>
</gene>
<name>I3X098_SINF2</name>
<evidence type="ECO:0000313" key="2">
    <source>
        <dbReference type="Proteomes" id="UP000006180"/>
    </source>
</evidence>
<proteinExistence type="predicted"/>